<keyword evidence="3" id="KW-0862">Zinc</keyword>
<keyword evidence="2" id="KW-0479">Metal-binding</keyword>
<evidence type="ECO:0000256" key="3">
    <source>
        <dbReference type="ARBA" id="ARBA00022833"/>
    </source>
</evidence>
<protein>
    <recommendedName>
        <fullName evidence="5">CENP-V/GFA domain-containing protein</fullName>
    </recommendedName>
</protein>
<evidence type="ECO:0000256" key="1">
    <source>
        <dbReference type="ARBA" id="ARBA00005495"/>
    </source>
</evidence>
<keyword evidence="4" id="KW-0456">Lyase</keyword>
<gene>
    <name evidence="6" type="ORF">VHEMI04825</name>
</gene>
<evidence type="ECO:0000259" key="5">
    <source>
        <dbReference type="PROSITE" id="PS51891"/>
    </source>
</evidence>
<dbReference type="HOGENOM" id="CLU_055491_1_1_1"/>
<dbReference type="AlphaFoldDB" id="A0A0A1SWB3"/>
<comment type="similarity">
    <text evidence="1">Belongs to the Gfa family.</text>
</comment>
<sequence length="154" mass="16424">MDTRCQCGAVAFKTPSPSPLALYICHCRGCKLQTGSAFGTSAIFPRFALPENENLSCYSRPTAKGPLLYCYFCRQCGTRLLHSTPAQDFVSVKGGCIQGLDWSQAIHICTNSAMVPIPEGAETASDASTPTEFVKLQNAIDQPPSPSADADTNA</sequence>
<accession>A0A0A1SWB3</accession>
<feature type="domain" description="CENP-V/GFA" evidence="5">
    <location>
        <begin position="1"/>
        <end position="103"/>
    </location>
</feature>
<dbReference type="Proteomes" id="UP000039046">
    <property type="component" value="Unassembled WGS sequence"/>
</dbReference>
<evidence type="ECO:0000313" key="7">
    <source>
        <dbReference type="Proteomes" id="UP000039046"/>
    </source>
</evidence>
<reference evidence="6 7" key="1">
    <citation type="journal article" date="2015" name="Genome Announc.">
        <title>Draft Genome Sequence and Gene Annotation of the Entomopathogenic Fungus Verticillium hemipterigenum.</title>
        <authorList>
            <person name="Horn F."/>
            <person name="Habel A."/>
            <person name="Scharf D.H."/>
            <person name="Dworschak J."/>
            <person name="Brakhage A.A."/>
            <person name="Guthke R."/>
            <person name="Hertweck C."/>
            <person name="Linde J."/>
        </authorList>
    </citation>
    <scope>NUCLEOTIDE SEQUENCE [LARGE SCALE GENOMIC DNA]</scope>
</reference>
<dbReference type="GO" id="GO:0016846">
    <property type="term" value="F:carbon-sulfur lyase activity"/>
    <property type="evidence" value="ECO:0007669"/>
    <property type="project" value="InterPro"/>
</dbReference>
<dbReference type="EMBL" id="CDHN01000002">
    <property type="protein sequence ID" value="CEJ88796.1"/>
    <property type="molecule type" value="Genomic_DNA"/>
</dbReference>
<dbReference type="GO" id="GO:0046872">
    <property type="term" value="F:metal ion binding"/>
    <property type="evidence" value="ECO:0007669"/>
    <property type="project" value="UniProtKB-KW"/>
</dbReference>
<dbReference type="Pfam" id="PF04828">
    <property type="entry name" value="GFA"/>
    <property type="match status" value="1"/>
</dbReference>
<name>A0A0A1SWB3_9HYPO</name>
<dbReference type="InterPro" id="IPR011057">
    <property type="entry name" value="Mss4-like_sf"/>
</dbReference>
<evidence type="ECO:0000256" key="4">
    <source>
        <dbReference type="ARBA" id="ARBA00023239"/>
    </source>
</evidence>
<keyword evidence="7" id="KW-1185">Reference proteome</keyword>
<dbReference type="PROSITE" id="PS51891">
    <property type="entry name" value="CENP_V_GFA"/>
    <property type="match status" value="1"/>
</dbReference>
<dbReference type="OrthoDB" id="5290969at2759"/>
<dbReference type="PANTHER" id="PTHR33337">
    <property type="entry name" value="GFA DOMAIN-CONTAINING PROTEIN"/>
    <property type="match status" value="1"/>
</dbReference>
<dbReference type="Gene3D" id="3.90.1590.10">
    <property type="entry name" value="glutathione-dependent formaldehyde- activating enzyme (gfa)"/>
    <property type="match status" value="1"/>
</dbReference>
<proteinExistence type="inferred from homology"/>
<dbReference type="InterPro" id="IPR006913">
    <property type="entry name" value="CENP-V/GFA"/>
</dbReference>
<evidence type="ECO:0000313" key="6">
    <source>
        <dbReference type="EMBL" id="CEJ88796.1"/>
    </source>
</evidence>
<organism evidence="6 7">
    <name type="scientific">[Torrubiella] hemipterigena</name>
    <dbReference type="NCBI Taxonomy" id="1531966"/>
    <lineage>
        <taxon>Eukaryota</taxon>
        <taxon>Fungi</taxon>
        <taxon>Dikarya</taxon>
        <taxon>Ascomycota</taxon>
        <taxon>Pezizomycotina</taxon>
        <taxon>Sordariomycetes</taxon>
        <taxon>Hypocreomycetidae</taxon>
        <taxon>Hypocreales</taxon>
        <taxon>Clavicipitaceae</taxon>
        <taxon>Clavicipitaceae incertae sedis</taxon>
        <taxon>'Torrubiella' clade</taxon>
    </lineage>
</organism>
<dbReference type="SUPFAM" id="SSF51316">
    <property type="entry name" value="Mss4-like"/>
    <property type="match status" value="1"/>
</dbReference>
<evidence type="ECO:0000256" key="2">
    <source>
        <dbReference type="ARBA" id="ARBA00022723"/>
    </source>
</evidence>
<dbReference type="PANTHER" id="PTHR33337:SF3">
    <property type="entry name" value="CENP-V_GFA DOMAIN-CONTAINING PROTEIN"/>
    <property type="match status" value="1"/>
</dbReference>